<sequence>MTHPSKDLKFNLEFVAKLCLILGIQLASIGRAGATWVDGHQGCGFTLSSTGSFPCAAGQLSDGQIRLNGSESIATFYIADGKITDSAGRGCIITETPITQVQCDEGKPPVQGFSIDANNVLLWKGSPHFSACPATDTEYNIYVDPNFGQAKCFGITLTASGCGAPPPTSSCPAASTSTITHTDTVTSTVLSVSTMTSFVSLPCSSAAPNVTTSSSSSRNVCHRCTASPSTASGSGLPGWSTVSGMASSSNSGI</sequence>
<accession>A0ABQ0GFT5</accession>
<evidence type="ECO:0000313" key="4">
    <source>
        <dbReference type="EMBL" id="GAB1316410.1"/>
    </source>
</evidence>
<evidence type="ECO:0000256" key="2">
    <source>
        <dbReference type="SAM" id="SignalP"/>
    </source>
</evidence>
<feature type="domain" description="Cell wall mannoprotein PIR1-like C-terminal" evidence="3">
    <location>
        <begin position="81"/>
        <end position="146"/>
    </location>
</feature>
<dbReference type="RefSeq" id="XP_070918141.1">
    <property type="nucleotide sequence ID" value="XM_071062040.1"/>
</dbReference>
<feature type="region of interest" description="Disordered" evidence="1">
    <location>
        <begin position="228"/>
        <end position="253"/>
    </location>
</feature>
<dbReference type="GeneID" id="98177363"/>
<keyword evidence="5" id="KW-1185">Reference proteome</keyword>
<proteinExistence type="predicted"/>
<keyword evidence="2" id="KW-0732">Signal</keyword>
<dbReference type="EMBL" id="BAAFSV010000003">
    <property type="protein sequence ID" value="GAB1316410.1"/>
    <property type="molecule type" value="Genomic_DNA"/>
</dbReference>
<reference evidence="4 5" key="1">
    <citation type="submission" date="2024-09" db="EMBL/GenBank/DDBJ databases">
        <title>Itraconazole resistance in Madurella fahalii resulting from another homologue of gene encoding cytochrome P450 14-alpha sterol demethylase (CYP51).</title>
        <authorList>
            <person name="Yoshioka I."/>
            <person name="Fahal A.H."/>
            <person name="Kaneko S."/>
            <person name="Yaguchi T."/>
        </authorList>
    </citation>
    <scope>NUCLEOTIDE SEQUENCE [LARGE SCALE GENOMIC DNA]</scope>
    <source>
        <strain evidence="4 5">IFM 68171</strain>
    </source>
</reference>
<feature type="compositionally biased region" description="Polar residues" evidence="1">
    <location>
        <begin position="240"/>
        <end position="253"/>
    </location>
</feature>
<comment type="caution">
    <text evidence="4">The sequence shown here is derived from an EMBL/GenBank/DDBJ whole genome shotgun (WGS) entry which is preliminary data.</text>
</comment>
<dbReference type="Proteomes" id="UP001628179">
    <property type="component" value="Unassembled WGS sequence"/>
</dbReference>
<protein>
    <recommendedName>
        <fullName evidence="3">Cell wall mannoprotein PIR1-like C-terminal domain-containing protein</fullName>
    </recommendedName>
</protein>
<name>A0ABQ0GFT5_9PEZI</name>
<dbReference type="PANTHER" id="PTHR39613:SF1">
    <property type="entry name" value="ANCHORED CELL WALL PROTEIN, PUTATIVE (AFU_ORTHOLOGUE AFUA_4G08960)-RELATED"/>
    <property type="match status" value="1"/>
</dbReference>
<evidence type="ECO:0000313" key="5">
    <source>
        <dbReference type="Proteomes" id="UP001628179"/>
    </source>
</evidence>
<gene>
    <name evidence="4" type="ORF">MFIFM68171_06620</name>
</gene>
<dbReference type="PANTHER" id="PTHR39613">
    <property type="entry name" value="ANCHORED CELL WALL PROTEIN, PUTATIVE (AFU_ORTHOLOGUE AFUA_4G08960)-RELATED"/>
    <property type="match status" value="1"/>
</dbReference>
<dbReference type="Pfam" id="PF22799">
    <property type="entry name" value="PIR1-like_C"/>
    <property type="match status" value="1"/>
</dbReference>
<feature type="signal peptide" evidence="2">
    <location>
        <begin position="1"/>
        <end position="34"/>
    </location>
</feature>
<dbReference type="InterPro" id="IPR054508">
    <property type="entry name" value="PIR1-like_C"/>
</dbReference>
<evidence type="ECO:0000259" key="3">
    <source>
        <dbReference type="Pfam" id="PF22799"/>
    </source>
</evidence>
<evidence type="ECO:0000256" key="1">
    <source>
        <dbReference type="SAM" id="MobiDB-lite"/>
    </source>
</evidence>
<feature type="chain" id="PRO_5045515906" description="Cell wall mannoprotein PIR1-like C-terminal domain-containing protein" evidence="2">
    <location>
        <begin position="35"/>
        <end position="253"/>
    </location>
</feature>
<organism evidence="4 5">
    <name type="scientific">Madurella fahalii</name>
    <dbReference type="NCBI Taxonomy" id="1157608"/>
    <lineage>
        <taxon>Eukaryota</taxon>
        <taxon>Fungi</taxon>
        <taxon>Dikarya</taxon>
        <taxon>Ascomycota</taxon>
        <taxon>Pezizomycotina</taxon>
        <taxon>Sordariomycetes</taxon>
        <taxon>Sordariomycetidae</taxon>
        <taxon>Sordariales</taxon>
        <taxon>Sordariales incertae sedis</taxon>
        <taxon>Madurella</taxon>
    </lineage>
</organism>